<dbReference type="AlphaFoldDB" id="A0A366KBY3"/>
<dbReference type="EMBL" id="PDCH01000009">
    <property type="protein sequence ID" value="RBP99194.1"/>
    <property type="molecule type" value="Genomic_DNA"/>
</dbReference>
<comment type="catalytic activity">
    <reaction evidence="9">
        <text>Release of signal peptides from bacterial membrane prolipoproteins. Hydrolyzes -Xaa-Yaa-Zaa-|-(S,diacylglyceryl)Cys-, in which Xaa is hydrophobic (preferably Leu), and Yaa (Ala or Ser) and Zaa (Gly or Ala) have small, neutral side chains.</text>
        <dbReference type="EC" id="3.4.23.36"/>
    </reaction>
</comment>
<feature type="transmembrane region" description="Helical" evidence="9">
    <location>
        <begin position="119"/>
        <end position="138"/>
    </location>
</feature>
<comment type="similarity">
    <text evidence="1 9 10">Belongs to the peptidase A8 family.</text>
</comment>
<evidence type="ECO:0000256" key="4">
    <source>
        <dbReference type="ARBA" id="ARBA00022692"/>
    </source>
</evidence>
<feature type="transmembrane region" description="Helical" evidence="9">
    <location>
        <begin position="73"/>
        <end position="99"/>
    </location>
</feature>
<gene>
    <name evidence="9" type="primary">lspA</name>
    <name evidence="11" type="ORF">CRD59_05340</name>
</gene>
<keyword evidence="4 9" id="KW-0812">Transmembrane</keyword>
<keyword evidence="2 9" id="KW-1003">Cell membrane</keyword>
<evidence type="ECO:0000256" key="2">
    <source>
        <dbReference type="ARBA" id="ARBA00022475"/>
    </source>
</evidence>
<comment type="subcellular location">
    <subcellularLocation>
        <location evidence="9">Cell membrane</location>
        <topology evidence="9">Multi-pass membrane protein</topology>
    </subcellularLocation>
</comment>
<keyword evidence="5 9" id="KW-0064">Aspartyl protease</keyword>
<feature type="active site" evidence="9">
    <location>
        <position position="105"/>
    </location>
</feature>
<keyword evidence="11" id="KW-0449">Lipoprotein</keyword>
<dbReference type="Proteomes" id="UP000252345">
    <property type="component" value="Unassembled WGS sequence"/>
</dbReference>
<evidence type="ECO:0000256" key="10">
    <source>
        <dbReference type="RuleBase" id="RU004181"/>
    </source>
</evidence>
<keyword evidence="3 9" id="KW-0645">Protease</keyword>
<proteinExistence type="inferred from homology"/>
<feature type="active site" evidence="9">
    <location>
        <position position="118"/>
    </location>
</feature>
<keyword evidence="12" id="KW-1185">Reference proteome</keyword>
<accession>A0A366KBY3</accession>
<dbReference type="InterPro" id="IPR001872">
    <property type="entry name" value="Peptidase_A8"/>
</dbReference>
<dbReference type="PRINTS" id="PR00781">
    <property type="entry name" value="LIPOSIGPTASE"/>
</dbReference>
<dbReference type="GO" id="GO:0006508">
    <property type="term" value="P:proteolysis"/>
    <property type="evidence" value="ECO:0007669"/>
    <property type="project" value="UniProtKB-KW"/>
</dbReference>
<dbReference type="OrthoDB" id="4308908at2"/>
<evidence type="ECO:0000313" key="12">
    <source>
        <dbReference type="Proteomes" id="UP000252345"/>
    </source>
</evidence>
<protein>
    <recommendedName>
        <fullName evidence="9">Lipoprotein signal peptidase</fullName>
        <ecNumber evidence="9">3.4.23.36</ecNumber>
    </recommendedName>
    <alternativeName>
        <fullName evidence="9">Prolipoprotein signal peptidase</fullName>
    </alternativeName>
    <alternativeName>
        <fullName evidence="9">Signal peptidase II</fullName>
        <shortName evidence="9">SPase II</shortName>
    </alternativeName>
</protein>
<organism evidence="11 12">
    <name type="scientific">Bifidobacterium xylocopae</name>
    <dbReference type="NCBI Taxonomy" id="2493119"/>
    <lineage>
        <taxon>Bacteria</taxon>
        <taxon>Bacillati</taxon>
        <taxon>Actinomycetota</taxon>
        <taxon>Actinomycetes</taxon>
        <taxon>Bifidobacteriales</taxon>
        <taxon>Bifidobacteriaceae</taxon>
        <taxon>Bifidobacterium</taxon>
    </lineage>
</organism>
<evidence type="ECO:0000256" key="5">
    <source>
        <dbReference type="ARBA" id="ARBA00022750"/>
    </source>
</evidence>
<evidence type="ECO:0000256" key="7">
    <source>
        <dbReference type="ARBA" id="ARBA00022989"/>
    </source>
</evidence>
<evidence type="ECO:0000313" key="11">
    <source>
        <dbReference type="EMBL" id="RBP99194.1"/>
    </source>
</evidence>
<feature type="transmembrane region" description="Helical" evidence="9">
    <location>
        <begin position="12"/>
        <end position="33"/>
    </location>
</feature>
<evidence type="ECO:0000256" key="8">
    <source>
        <dbReference type="ARBA" id="ARBA00023136"/>
    </source>
</evidence>
<dbReference type="GO" id="GO:0004190">
    <property type="term" value="F:aspartic-type endopeptidase activity"/>
    <property type="evidence" value="ECO:0007669"/>
    <property type="project" value="UniProtKB-UniRule"/>
</dbReference>
<keyword evidence="6 9" id="KW-0378">Hydrolase</keyword>
<dbReference type="UniPathway" id="UPA00665"/>
<dbReference type="RefSeq" id="WP_113853670.1">
    <property type="nucleotide sequence ID" value="NZ_PDCH01000009.1"/>
</dbReference>
<dbReference type="Pfam" id="PF01252">
    <property type="entry name" value="Peptidase_A8"/>
    <property type="match status" value="1"/>
</dbReference>
<dbReference type="EC" id="3.4.23.36" evidence="9"/>
<evidence type="ECO:0000256" key="1">
    <source>
        <dbReference type="ARBA" id="ARBA00006139"/>
    </source>
</evidence>
<evidence type="ECO:0000256" key="6">
    <source>
        <dbReference type="ARBA" id="ARBA00022801"/>
    </source>
</evidence>
<sequence>MGVDQAAKALALAKLSAIQPVSIIPGFLSLRLLRNPGASLGMGAGATWVISLLAVFACLAFVLLALATDSMSWTLAFALAFAGAAGNLIDRIVYAQGFLDGEVVDFLDYGWSVGNIADLYLALAAAAVIVMVVVGWPFRRSGAAAARQGEGER</sequence>
<reference evidence="11 12" key="1">
    <citation type="submission" date="2017-10" db="EMBL/GenBank/DDBJ databases">
        <title>Bifidobacterium xylocopum sp. nov. and Bifidobacterium aemilianum sp. nov., from the carpenter bee (Xylocopa violacea) digestive tract.</title>
        <authorList>
            <person name="Alberoni D."/>
            <person name="Baffoni L."/>
            <person name="Di Gioia D."/>
            <person name="Gaggia F."/>
            <person name="Biavati B."/>
        </authorList>
    </citation>
    <scope>NUCLEOTIDE SEQUENCE [LARGE SCALE GENOMIC DNA]</scope>
    <source>
        <strain evidence="11 12">XV2</strain>
    </source>
</reference>
<dbReference type="PANTHER" id="PTHR33695:SF1">
    <property type="entry name" value="LIPOPROTEIN SIGNAL PEPTIDASE"/>
    <property type="match status" value="1"/>
</dbReference>
<name>A0A366KBY3_9BIFI</name>
<keyword evidence="7 9" id="KW-1133">Transmembrane helix</keyword>
<dbReference type="PANTHER" id="PTHR33695">
    <property type="entry name" value="LIPOPROTEIN SIGNAL PEPTIDASE"/>
    <property type="match status" value="1"/>
</dbReference>
<keyword evidence="8 9" id="KW-0472">Membrane</keyword>
<dbReference type="GO" id="GO:0005886">
    <property type="term" value="C:plasma membrane"/>
    <property type="evidence" value="ECO:0007669"/>
    <property type="project" value="UniProtKB-SubCell"/>
</dbReference>
<comment type="pathway">
    <text evidence="9">Protein modification; lipoprotein biosynthesis (signal peptide cleavage).</text>
</comment>
<comment type="caution">
    <text evidence="11">The sequence shown here is derived from an EMBL/GenBank/DDBJ whole genome shotgun (WGS) entry which is preliminary data.</text>
</comment>
<evidence type="ECO:0000256" key="9">
    <source>
        <dbReference type="HAMAP-Rule" id="MF_00161"/>
    </source>
</evidence>
<evidence type="ECO:0000256" key="3">
    <source>
        <dbReference type="ARBA" id="ARBA00022670"/>
    </source>
</evidence>
<feature type="transmembrane region" description="Helical" evidence="9">
    <location>
        <begin position="45"/>
        <end position="66"/>
    </location>
</feature>
<comment type="function">
    <text evidence="9">This protein specifically catalyzes the removal of signal peptides from prolipoproteins.</text>
</comment>
<dbReference type="HAMAP" id="MF_00161">
    <property type="entry name" value="LspA"/>
    <property type="match status" value="1"/>
</dbReference>